<dbReference type="AlphaFoldDB" id="A0A8M1KFX6"/>
<accession>A0A8M1KFX6</accession>
<dbReference type="SMART" id="SM00368">
    <property type="entry name" value="LRR_RI"/>
    <property type="match status" value="6"/>
</dbReference>
<dbReference type="OrthoDB" id="120976at2759"/>
<proteinExistence type="predicted"/>
<keyword evidence="3" id="KW-1185">Reference proteome</keyword>
<dbReference type="GeneID" id="122130568"/>
<dbReference type="Proteomes" id="UP000515152">
    <property type="component" value="Unplaced"/>
</dbReference>
<dbReference type="RefSeq" id="XP_042561208.1">
    <property type="nucleotide sequence ID" value="XM_042705274.1"/>
</dbReference>
<evidence type="ECO:0000313" key="4">
    <source>
        <dbReference type="RefSeq" id="XP_042561208.1"/>
    </source>
</evidence>
<evidence type="ECO:0000256" key="2">
    <source>
        <dbReference type="ARBA" id="ARBA00022737"/>
    </source>
</evidence>
<evidence type="ECO:0000256" key="1">
    <source>
        <dbReference type="ARBA" id="ARBA00022614"/>
    </source>
</evidence>
<name>A0A8M1KFX6_CLUHA</name>
<gene>
    <name evidence="4" type="primary">LOC122130568</name>
</gene>
<dbReference type="PANTHER" id="PTHR24106">
    <property type="entry name" value="NACHT, LRR AND CARD DOMAINS-CONTAINING"/>
    <property type="match status" value="1"/>
</dbReference>
<keyword evidence="2" id="KW-0677">Repeat</keyword>
<reference evidence="4" key="1">
    <citation type="submission" date="2025-08" db="UniProtKB">
        <authorList>
            <consortium name="RefSeq"/>
        </authorList>
    </citation>
    <scope>IDENTIFICATION</scope>
</reference>
<dbReference type="InterPro" id="IPR051261">
    <property type="entry name" value="NLR"/>
</dbReference>
<organism evidence="3 4">
    <name type="scientific">Clupea harengus</name>
    <name type="common">Atlantic herring</name>
    <dbReference type="NCBI Taxonomy" id="7950"/>
    <lineage>
        <taxon>Eukaryota</taxon>
        <taxon>Metazoa</taxon>
        <taxon>Chordata</taxon>
        <taxon>Craniata</taxon>
        <taxon>Vertebrata</taxon>
        <taxon>Euteleostomi</taxon>
        <taxon>Actinopterygii</taxon>
        <taxon>Neopterygii</taxon>
        <taxon>Teleostei</taxon>
        <taxon>Clupei</taxon>
        <taxon>Clupeiformes</taxon>
        <taxon>Clupeoidei</taxon>
        <taxon>Clupeidae</taxon>
        <taxon>Clupea</taxon>
    </lineage>
</organism>
<evidence type="ECO:0000313" key="3">
    <source>
        <dbReference type="Proteomes" id="UP000515152"/>
    </source>
</evidence>
<dbReference type="Pfam" id="PF13516">
    <property type="entry name" value="LRR_6"/>
    <property type="match status" value="4"/>
</dbReference>
<dbReference type="KEGG" id="char:122130568"/>
<protein>
    <submittedName>
        <fullName evidence="4">Ribonuclease inhibitor-like</fullName>
    </submittedName>
</protein>
<keyword evidence="1" id="KW-0433">Leucine-rich repeat</keyword>
<sequence>MSGCDLLTSEEKLLPCLGNPNCRLETLKLNGCKLTGRFLALTLQGASPHLRELDISDGKLQDCEGELLHQPLNQDCKVRLISCRLKDSSSAVVASVLQFCVSQLSDLDMSGCDLLTSEEKLPSSLGNPSCRLETLKLADCKLTEESCKAVASALQSSLSLTELDLTNNDLKDSGIQLLSAGLSSLHCKLQTLRLSGCLITHKGCSFLASALKSNPSYLKQLDLSYNHPGDAGVREFTDRLNDPNCKLETFRYDHGGEFRIKPGPRKCE</sequence>
<dbReference type="InterPro" id="IPR001611">
    <property type="entry name" value="Leu-rich_rpt"/>
</dbReference>